<dbReference type="Pfam" id="PF13505">
    <property type="entry name" value="OMP_b-brl"/>
    <property type="match status" value="1"/>
</dbReference>
<evidence type="ECO:0000313" key="13">
    <source>
        <dbReference type="EMBL" id="MCS0590058.1"/>
    </source>
</evidence>
<evidence type="ECO:0000256" key="9">
    <source>
        <dbReference type="ARBA" id="ARBA00023237"/>
    </source>
</evidence>
<dbReference type="EMBL" id="JANUGX010000013">
    <property type="protein sequence ID" value="MCS0590058.1"/>
    <property type="molecule type" value="Genomic_DNA"/>
</dbReference>
<evidence type="ECO:0000256" key="1">
    <source>
        <dbReference type="ARBA" id="ARBA00004571"/>
    </source>
</evidence>
<dbReference type="InterPro" id="IPR006690">
    <property type="entry name" value="OMPA-like_CS"/>
</dbReference>
<keyword evidence="7" id="KW-0626">Porin</keyword>
<evidence type="ECO:0000256" key="8">
    <source>
        <dbReference type="ARBA" id="ARBA00023136"/>
    </source>
</evidence>
<dbReference type="InterPro" id="IPR050330">
    <property type="entry name" value="Bact_OuterMem_StrucFunc"/>
</dbReference>
<comment type="subcellular location">
    <subcellularLocation>
        <location evidence="1">Cell outer membrane</location>
        <topology evidence="1">Multi-pass membrane protein</topology>
    </subcellularLocation>
</comment>
<gene>
    <name evidence="13" type="ORF">NX782_12675</name>
</gene>
<dbReference type="CDD" id="cd07185">
    <property type="entry name" value="OmpA_C-like"/>
    <property type="match status" value="1"/>
</dbReference>
<dbReference type="InterPro" id="IPR006665">
    <property type="entry name" value="OmpA-like"/>
</dbReference>
<evidence type="ECO:0000259" key="12">
    <source>
        <dbReference type="PROSITE" id="PS51123"/>
    </source>
</evidence>
<accession>A0ABT2A788</accession>
<dbReference type="PROSITE" id="PS01068">
    <property type="entry name" value="OMPA_1"/>
    <property type="match status" value="1"/>
</dbReference>
<evidence type="ECO:0000256" key="4">
    <source>
        <dbReference type="ARBA" id="ARBA00022692"/>
    </source>
</evidence>
<dbReference type="Gene3D" id="2.40.160.20">
    <property type="match status" value="1"/>
</dbReference>
<dbReference type="SUPFAM" id="SSF56925">
    <property type="entry name" value="OMPA-like"/>
    <property type="match status" value="1"/>
</dbReference>
<dbReference type="PROSITE" id="PS51123">
    <property type="entry name" value="OMPA_2"/>
    <property type="match status" value="1"/>
</dbReference>
<dbReference type="Gene3D" id="3.30.1330.60">
    <property type="entry name" value="OmpA-like domain"/>
    <property type="match status" value="1"/>
</dbReference>
<dbReference type="InterPro" id="IPR006664">
    <property type="entry name" value="OMP_bac"/>
</dbReference>
<dbReference type="Pfam" id="PF00691">
    <property type="entry name" value="OmpA"/>
    <property type="match status" value="1"/>
</dbReference>
<sequence>MNNMKKIALAAALLCSAGATLAQEEIINPSWYVAPTVVGIKPDHDFGVGDKDWGGGLKFGKPVHPLWDIQIGATEARADNDLTKYRQTLVGVDALLMLSRKQFRPFLLVGVGGERDRIQRPGYKVSGWSPFYTAGLGFQASLNDRWSLQVDAKAVKSNLRKDDEFGFSKALTKYVGVSLAYAFNPPPAPYVAPAPAPAPVAEAPAPAPAPVAPPPPPARFEKVTLDASKTFEFDKATVILPAPKLDDIAAALQADPSITNVDITGYTDRLGSTKYNQKLSERRANAVKEYLVSKGVDGSRLNATGKGEQNPVVTDCNQKKKSELIECLAPNRRVEVEQITIERRVQ</sequence>
<keyword evidence="9" id="KW-0998">Cell outer membrane</keyword>
<dbReference type="PANTHER" id="PTHR30329:SF21">
    <property type="entry name" value="LIPOPROTEIN YIAD-RELATED"/>
    <property type="match status" value="1"/>
</dbReference>
<reference evidence="13 14" key="1">
    <citation type="submission" date="2022-08" db="EMBL/GenBank/DDBJ databases">
        <title>Reclassification of Massilia species as members of the genera Telluria, Duganella, Pseudoduganella, Mokoshia gen. nov. and Zemynaea gen. nov. using orthogonal and non-orthogonal genome-based approaches.</title>
        <authorList>
            <person name="Bowman J.P."/>
        </authorList>
    </citation>
    <scope>NUCLEOTIDE SEQUENCE [LARGE SCALE GENOMIC DNA]</scope>
    <source>
        <strain evidence="13 14">LMG 28164</strain>
    </source>
</reference>
<evidence type="ECO:0000256" key="5">
    <source>
        <dbReference type="ARBA" id="ARBA00022729"/>
    </source>
</evidence>
<keyword evidence="4" id="KW-0812">Transmembrane</keyword>
<dbReference type="PRINTS" id="PR01021">
    <property type="entry name" value="OMPADOMAIN"/>
</dbReference>
<dbReference type="SUPFAM" id="SSF103088">
    <property type="entry name" value="OmpA-like"/>
    <property type="match status" value="1"/>
</dbReference>
<evidence type="ECO:0000256" key="11">
    <source>
        <dbReference type="SAM" id="SignalP"/>
    </source>
</evidence>
<dbReference type="InterPro" id="IPR036737">
    <property type="entry name" value="OmpA-like_sf"/>
</dbReference>
<dbReference type="InterPro" id="IPR011250">
    <property type="entry name" value="OMP/PagP_B-barrel"/>
</dbReference>
<feature type="signal peptide" evidence="11">
    <location>
        <begin position="1"/>
        <end position="22"/>
    </location>
</feature>
<keyword evidence="2" id="KW-0813">Transport</keyword>
<keyword evidence="8 10" id="KW-0472">Membrane</keyword>
<evidence type="ECO:0000256" key="3">
    <source>
        <dbReference type="ARBA" id="ARBA00022452"/>
    </source>
</evidence>
<dbReference type="Proteomes" id="UP001205560">
    <property type="component" value="Unassembled WGS sequence"/>
</dbReference>
<dbReference type="PANTHER" id="PTHR30329">
    <property type="entry name" value="STATOR ELEMENT OF FLAGELLAR MOTOR COMPLEX"/>
    <property type="match status" value="1"/>
</dbReference>
<evidence type="ECO:0000313" key="14">
    <source>
        <dbReference type="Proteomes" id="UP001205560"/>
    </source>
</evidence>
<keyword evidence="6" id="KW-0406">Ion transport</keyword>
<dbReference type="InterPro" id="IPR027385">
    <property type="entry name" value="Beta-barrel_OMP"/>
</dbReference>
<evidence type="ECO:0000256" key="2">
    <source>
        <dbReference type="ARBA" id="ARBA00022448"/>
    </source>
</evidence>
<keyword evidence="5 11" id="KW-0732">Signal</keyword>
<name>A0ABT2A788_9BURK</name>
<proteinExistence type="predicted"/>
<protein>
    <submittedName>
        <fullName evidence="13">OmpA family protein</fullName>
    </submittedName>
</protein>
<evidence type="ECO:0000256" key="6">
    <source>
        <dbReference type="ARBA" id="ARBA00023065"/>
    </source>
</evidence>
<comment type="caution">
    <text evidence="13">The sequence shown here is derived from an EMBL/GenBank/DDBJ whole genome shotgun (WGS) entry which is preliminary data.</text>
</comment>
<organism evidence="13 14">
    <name type="scientific">Massilia norwichensis</name>
    <dbReference type="NCBI Taxonomy" id="1442366"/>
    <lineage>
        <taxon>Bacteria</taxon>
        <taxon>Pseudomonadati</taxon>
        <taxon>Pseudomonadota</taxon>
        <taxon>Betaproteobacteria</taxon>
        <taxon>Burkholderiales</taxon>
        <taxon>Oxalobacteraceae</taxon>
        <taxon>Telluria group</taxon>
        <taxon>Massilia</taxon>
    </lineage>
</organism>
<evidence type="ECO:0000256" key="7">
    <source>
        <dbReference type="ARBA" id="ARBA00023114"/>
    </source>
</evidence>
<feature type="chain" id="PRO_5047215083" evidence="11">
    <location>
        <begin position="23"/>
        <end position="346"/>
    </location>
</feature>
<keyword evidence="14" id="KW-1185">Reference proteome</keyword>
<feature type="domain" description="OmpA-like" evidence="12">
    <location>
        <begin position="218"/>
        <end position="342"/>
    </location>
</feature>
<keyword evidence="3" id="KW-1134">Transmembrane beta strand</keyword>
<evidence type="ECO:0000256" key="10">
    <source>
        <dbReference type="PROSITE-ProRule" id="PRU00473"/>
    </source>
</evidence>